<dbReference type="eggNOG" id="KOG4263">
    <property type="taxonomic scope" value="Eukaryota"/>
</dbReference>
<dbReference type="PANTHER" id="PTHR14009">
    <property type="entry name" value="LEUCINE ZIPPER-EF-HAND CONTAINING TRANSMEMBRANE PROTEIN"/>
    <property type="match status" value="1"/>
</dbReference>
<dbReference type="GeneID" id="8234709"/>
<proteinExistence type="predicted"/>
<feature type="domain" description="Letm1 RBD" evidence="9">
    <location>
        <begin position="119"/>
        <end position="311"/>
    </location>
</feature>
<dbReference type="EMBL" id="DS235862">
    <property type="protein sequence ID" value="EEB19190.1"/>
    <property type="molecule type" value="Genomic_DNA"/>
</dbReference>
<evidence type="ECO:0000256" key="8">
    <source>
        <dbReference type="SAM" id="Phobius"/>
    </source>
</evidence>
<dbReference type="FunCoup" id="E0W0N4">
    <property type="interactions" value="1494"/>
</dbReference>
<evidence type="ECO:0000256" key="4">
    <source>
        <dbReference type="ARBA" id="ARBA00022989"/>
    </source>
</evidence>
<keyword evidence="12" id="KW-1185">Reference proteome</keyword>
<dbReference type="InParanoid" id="E0W0N4"/>
<dbReference type="GO" id="GO:0043022">
    <property type="term" value="F:ribosome binding"/>
    <property type="evidence" value="ECO:0007669"/>
    <property type="project" value="InterPro"/>
</dbReference>
<accession>E0W0N4</accession>
<evidence type="ECO:0000256" key="5">
    <source>
        <dbReference type="ARBA" id="ARBA00023128"/>
    </source>
</evidence>
<dbReference type="OrthoDB" id="73691at2759"/>
<dbReference type="OMA" id="WCWSDIK"/>
<organism>
    <name type="scientific">Pediculus humanus subsp. corporis</name>
    <name type="common">Body louse</name>
    <dbReference type="NCBI Taxonomy" id="121224"/>
    <lineage>
        <taxon>Eukaryota</taxon>
        <taxon>Metazoa</taxon>
        <taxon>Ecdysozoa</taxon>
        <taxon>Arthropoda</taxon>
        <taxon>Hexapoda</taxon>
        <taxon>Insecta</taxon>
        <taxon>Pterygota</taxon>
        <taxon>Neoptera</taxon>
        <taxon>Paraneoptera</taxon>
        <taxon>Psocodea</taxon>
        <taxon>Troctomorpha</taxon>
        <taxon>Phthiraptera</taxon>
        <taxon>Anoplura</taxon>
        <taxon>Pediculidae</taxon>
        <taxon>Pediculus</taxon>
    </lineage>
</organism>
<dbReference type="EnsemblMetazoa" id="PHUM561060-RA">
    <property type="protein sequence ID" value="PHUM561060-PA"/>
    <property type="gene ID" value="PHUM561060"/>
</dbReference>
<reference evidence="11" key="3">
    <citation type="submission" date="2021-02" db="UniProtKB">
        <authorList>
            <consortium name="EnsemblMetazoa"/>
        </authorList>
    </citation>
    <scope>IDENTIFICATION</scope>
    <source>
        <strain evidence="11">USDA</strain>
    </source>
</reference>
<dbReference type="InterPro" id="IPR033122">
    <property type="entry name" value="LETM1-like_RBD"/>
</dbReference>
<keyword evidence="2 8" id="KW-0812">Transmembrane</keyword>
<dbReference type="Proteomes" id="UP000009046">
    <property type="component" value="Unassembled WGS sequence"/>
</dbReference>
<sequence length="311" mass="36453">MSLGINKPHFLKSYEVRLRKMFPTAVKIYQDFSVGLKFLKSDFITLFRAFKKITSCGLNSLTRKELEVYYELPKDILRTAPVIFIGAVVPFGGIIFILGYYFPKHLLTHHFWSQQQQNEFSSLKHKKTISSYTPVYNCLESRLSVIKDTDLCLKMCNLLENIKSNVHPNAKSILSVKSLFKGVPFGLNHMESYHISKLLNLYNMHKGWRRRERLYMRANLVKLMDLAIIKEGGPEILNLHDMRWHCFFRGLNPINMNNDELLFWLRMWLEISREIDKNSYSLLLHCPVLLGFNKLTNNLHFVKNDNSNTSK</sequence>
<evidence type="ECO:0000313" key="12">
    <source>
        <dbReference type="Proteomes" id="UP000009046"/>
    </source>
</evidence>
<evidence type="ECO:0000313" key="11">
    <source>
        <dbReference type="EnsemblMetazoa" id="PHUM561060-PA"/>
    </source>
</evidence>
<keyword evidence="6 8" id="KW-0472">Membrane</keyword>
<dbReference type="PANTHER" id="PTHR14009:SF13">
    <property type="entry name" value="LETM1 DOMAIN-CONTAINING PROTEIN 1"/>
    <property type="match status" value="1"/>
</dbReference>
<keyword evidence="5 7" id="KW-0496">Mitochondrion</keyword>
<dbReference type="HOGENOM" id="CLU_049801_0_0_1"/>
<reference evidence="10" key="1">
    <citation type="submission" date="2007-04" db="EMBL/GenBank/DDBJ databases">
        <title>Annotation of Pediculus humanus corporis strain USDA.</title>
        <authorList>
            <person name="Kirkness E."/>
            <person name="Hannick L."/>
            <person name="Hass B."/>
            <person name="Bruggner R."/>
            <person name="Lawson D."/>
            <person name="Bidwell S."/>
            <person name="Joardar V."/>
            <person name="Caler E."/>
            <person name="Walenz B."/>
            <person name="Inman J."/>
            <person name="Schobel S."/>
            <person name="Galinsky K."/>
            <person name="Amedeo P."/>
            <person name="Strausberg R."/>
        </authorList>
    </citation>
    <scope>NUCLEOTIDE SEQUENCE</scope>
    <source>
        <strain evidence="10">USDA</strain>
    </source>
</reference>
<dbReference type="Pfam" id="PF07766">
    <property type="entry name" value="LETM1_RBD"/>
    <property type="match status" value="1"/>
</dbReference>
<evidence type="ECO:0000256" key="3">
    <source>
        <dbReference type="ARBA" id="ARBA00022792"/>
    </source>
</evidence>
<evidence type="ECO:0000256" key="6">
    <source>
        <dbReference type="ARBA" id="ARBA00023136"/>
    </source>
</evidence>
<reference evidence="10" key="2">
    <citation type="submission" date="2007-04" db="EMBL/GenBank/DDBJ databases">
        <title>The genome of the human body louse.</title>
        <authorList>
            <consortium name="The Human Body Louse Genome Consortium"/>
            <person name="Kirkness E."/>
            <person name="Walenz B."/>
            <person name="Hass B."/>
            <person name="Bruggner R."/>
            <person name="Strausberg R."/>
        </authorList>
    </citation>
    <scope>NUCLEOTIDE SEQUENCE</scope>
    <source>
        <strain evidence="10">USDA</strain>
    </source>
</reference>
<evidence type="ECO:0000256" key="7">
    <source>
        <dbReference type="PROSITE-ProRule" id="PRU01094"/>
    </source>
</evidence>
<evidence type="ECO:0000259" key="9">
    <source>
        <dbReference type="PROSITE" id="PS51758"/>
    </source>
</evidence>
<dbReference type="InterPro" id="IPR044202">
    <property type="entry name" value="LETM1/MDM38-like"/>
</dbReference>
<dbReference type="KEGG" id="phu:Phum_PHUM561060"/>
<name>E0W0N4_PEDHC</name>
<dbReference type="GO" id="GO:0005743">
    <property type="term" value="C:mitochondrial inner membrane"/>
    <property type="evidence" value="ECO:0007669"/>
    <property type="project" value="UniProtKB-SubCell"/>
</dbReference>
<dbReference type="VEuPathDB" id="VectorBase:PHUM561060"/>
<dbReference type="PROSITE" id="PS51758">
    <property type="entry name" value="LETM1_RBD"/>
    <property type="match status" value="1"/>
</dbReference>
<feature type="transmembrane region" description="Helical" evidence="8">
    <location>
        <begin position="82"/>
        <end position="102"/>
    </location>
</feature>
<dbReference type="EMBL" id="AAZO01006813">
    <property type="status" value="NOT_ANNOTATED_CDS"/>
    <property type="molecule type" value="Genomic_DNA"/>
</dbReference>
<keyword evidence="4 8" id="KW-1133">Transmembrane helix</keyword>
<protein>
    <submittedName>
        <fullName evidence="10">Leucine zipper-ef-hand containing transmembrane protein, putative</fullName>
    </submittedName>
</protein>
<evidence type="ECO:0000256" key="2">
    <source>
        <dbReference type="ARBA" id="ARBA00022692"/>
    </source>
</evidence>
<keyword evidence="3" id="KW-0999">Mitochondrion inner membrane</keyword>
<gene>
    <name evidence="11" type="primary">8234709</name>
    <name evidence="10" type="ORF">Phum_PHUM561060</name>
</gene>
<evidence type="ECO:0000313" key="10">
    <source>
        <dbReference type="EMBL" id="EEB19190.1"/>
    </source>
</evidence>
<dbReference type="RefSeq" id="XP_002431928.1">
    <property type="nucleotide sequence ID" value="XM_002431883.1"/>
</dbReference>
<dbReference type="AlphaFoldDB" id="E0W0N4"/>
<dbReference type="CTD" id="8234709"/>
<evidence type="ECO:0000256" key="1">
    <source>
        <dbReference type="ARBA" id="ARBA00004434"/>
    </source>
</evidence>
<dbReference type="GO" id="GO:0030003">
    <property type="term" value="P:intracellular monoatomic cation homeostasis"/>
    <property type="evidence" value="ECO:0007669"/>
    <property type="project" value="TreeGrafter"/>
</dbReference>
<comment type="subcellular location">
    <subcellularLocation>
        <location evidence="1">Mitochondrion inner membrane</location>
        <topology evidence="1">Single-pass membrane protein</topology>
    </subcellularLocation>
</comment>